<proteinExistence type="predicted"/>
<keyword evidence="2" id="KW-1185">Reference proteome</keyword>
<name>A0AAV9A9L7_ACOGR</name>
<organism evidence="1 2">
    <name type="scientific">Acorus gramineus</name>
    <name type="common">Dwarf sweet flag</name>
    <dbReference type="NCBI Taxonomy" id="55184"/>
    <lineage>
        <taxon>Eukaryota</taxon>
        <taxon>Viridiplantae</taxon>
        <taxon>Streptophyta</taxon>
        <taxon>Embryophyta</taxon>
        <taxon>Tracheophyta</taxon>
        <taxon>Spermatophyta</taxon>
        <taxon>Magnoliopsida</taxon>
        <taxon>Liliopsida</taxon>
        <taxon>Acoraceae</taxon>
        <taxon>Acorus</taxon>
    </lineage>
</organism>
<accession>A0AAV9A9L7</accession>
<gene>
    <name evidence="1" type="ORF">QJS04_geneDACA022551</name>
</gene>
<dbReference type="EMBL" id="JAUJYN010000011">
    <property type="protein sequence ID" value="KAK1260889.1"/>
    <property type="molecule type" value="Genomic_DNA"/>
</dbReference>
<comment type="caution">
    <text evidence="1">The sequence shown here is derived from an EMBL/GenBank/DDBJ whole genome shotgun (WGS) entry which is preliminary data.</text>
</comment>
<sequence>MILSRSFGLRHHRNISWIVDFMTRVRNEGVIIPREILTVYCSSKAVICTEAHNPWSVPWIKHESAKAWDLNAAIATKERLRLFNIGRGGFLT</sequence>
<reference evidence="1" key="1">
    <citation type="journal article" date="2023" name="Nat. Commun.">
        <title>Diploid and tetraploid genomes of Acorus and the evolution of monocots.</title>
        <authorList>
            <person name="Ma L."/>
            <person name="Liu K.W."/>
            <person name="Li Z."/>
            <person name="Hsiao Y.Y."/>
            <person name="Qi Y."/>
            <person name="Fu T."/>
            <person name="Tang G.D."/>
            <person name="Zhang D."/>
            <person name="Sun W.H."/>
            <person name="Liu D.K."/>
            <person name="Li Y."/>
            <person name="Chen G.Z."/>
            <person name="Liu X.D."/>
            <person name="Liao X.Y."/>
            <person name="Jiang Y.T."/>
            <person name="Yu X."/>
            <person name="Hao Y."/>
            <person name="Huang J."/>
            <person name="Zhao X.W."/>
            <person name="Ke S."/>
            <person name="Chen Y.Y."/>
            <person name="Wu W.L."/>
            <person name="Hsu J.L."/>
            <person name="Lin Y.F."/>
            <person name="Huang M.D."/>
            <person name="Li C.Y."/>
            <person name="Huang L."/>
            <person name="Wang Z.W."/>
            <person name="Zhao X."/>
            <person name="Zhong W.Y."/>
            <person name="Peng D.H."/>
            <person name="Ahmad S."/>
            <person name="Lan S."/>
            <person name="Zhang J.S."/>
            <person name="Tsai W.C."/>
            <person name="Van de Peer Y."/>
            <person name="Liu Z.J."/>
        </authorList>
    </citation>
    <scope>NUCLEOTIDE SEQUENCE</scope>
    <source>
        <strain evidence="1">SCP</strain>
    </source>
</reference>
<protein>
    <submittedName>
        <fullName evidence="1">Uncharacterized protein</fullName>
    </submittedName>
</protein>
<reference evidence="1" key="2">
    <citation type="submission" date="2023-06" db="EMBL/GenBank/DDBJ databases">
        <authorList>
            <person name="Ma L."/>
            <person name="Liu K.-W."/>
            <person name="Li Z."/>
            <person name="Hsiao Y.-Y."/>
            <person name="Qi Y."/>
            <person name="Fu T."/>
            <person name="Tang G."/>
            <person name="Zhang D."/>
            <person name="Sun W.-H."/>
            <person name="Liu D.-K."/>
            <person name="Li Y."/>
            <person name="Chen G.-Z."/>
            <person name="Liu X.-D."/>
            <person name="Liao X.-Y."/>
            <person name="Jiang Y.-T."/>
            <person name="Yu X."/>
            <person name="Hao Y."/>
            <person name="Huang J."/>
            <person name="Zhao X.-W."/>
            <person name="Ke S."/>
            <person name="Chen Y.-Y."/>
            <person name="Wu W.-L."/>
            <person name="Hsu J.-L."/>
            <person name="Lin Y.-F."/>
            <person name="Huang M.-D."/>
            <person name="Li C.-Y."/>
            <person name="Huang L."/>
            <person name="Wang Z.-W."/>
            <person name="Zhao X."/>
            <person name="Zhong W.-Y."/>
            <person name="Peng D.-H."/>
            <person name="Ahmad S."/>
            <person name="Lan S."/>
            <person name="Zhang J.-S."/>
            <person name="Tsai W.-C."/>
            <person name="Van De Peer Y."/>
            <person name="Liu Z.-J."/>
        </authorList>
    </citation>
    <scope>NUCLEOTIDE SEQUENCE</scope>
    <source>
        <strain evidence="1">SCP</strain>
        <tissue evidence="1">Leaves</tissue>
    </source>
</reference>
<evidence type="ECO:0000313" key="2">
    <source>
        <dbReference type="Proteomes" id="UP001179952"/>
    </source>
</evidence>
<dbReference type="AlphaFoldDB" id="A0AAV9A9L7"/>
<evidence type="ECO:0000313" key="1">
    <source>
        <dbReference type="EMBL" id="KAK1260889.1"/>
    </source>
</evidence>
<dbReference type="Proteomes" id="UP001179952">
    <property type="component" value="Unassembled WGS sequence"/>
</dbReference>